<evidence type="ECO:0000256" key="7">
    <source>
        <dbReference type="ARBA" id="ARBA00022840"/>
    </source>
</evidence>
<keyword evidence="7" id="KW-0067">ATP-binding</keyword>
<reference evidence="12 13" key="1">
    <citation type="submission" date="2020-04" db="EMBL/GenBank/DDBJ databases">
        <title>Chitinophaga sp. G-6-1-13 sp. nov., isolated from soil.</title>
        <authorList>
            <person name="Dahal R.H."/>
            <person name="Chaudhary D.K."/>
        </authorList>
    </citation>
    <scope>NUCLEOTIDE SEQUENCE [LARGE SCALE GENOMIC DNA]</scope>
    <source>
        <strain evidence="12 13">G-6-1-13</strain>
    </source>
</reference>
<keyword evidence="6 12" id="KW-0418">Kinase</keyword>
<feature type="domain" description="Histidine kinase" evidence="11">
    <location>
        <begin position="653"/>
        <end position="747"/>
    </location>
</feature>
<dbReference type="RefSeq" id="WP_169228931.1">
    <property type="nucleotide sequence ID" value="NZ_JABBGC010000004.1"/>
</dbReference>
<keyword evidence="10" id="KW-0812">Transmembrane</keyword>
<protein>
    <recommendedName>
        <fullName evidence="2">histidine kinase</fullName>
        <ecNumber evidence="2">2.7.13.3</ecNumber>
    </recommendedName>
</protein>
<dbReference type="InterPro" id="IPR019734">
    <property type="entry name" value="TPR_rpt"/>
</dbReference>
<evidence type="ECO:0000256" key="4">
    <source>
        <dbReference type="ARBA" id="ARBA00022679"/>
    </source>
</evidence>
<evidence type="ECO:0000256" key="8">
    <source>
        <dbReference type="PROSITE-ProRule" id="PRU00339"/>
    </source>
</evidence>
<dbReference type="Pfam" id="PF07568">
    <property type="entry name" value="HisKA_2"/>
    <property type="match status" value="1"/>
</dbReference>
<evidence type="ECO:0000256" key="3">
    <source>
        <dbReference type="ARBA" id="ARBA00022553"/>
    </source>
</evidence>
<evidence type="ECO:0000256" key="2">
    <source>
        <dbReference type="ARBA" id="ARBA00012438"/>
    </source>
</evidence>
<evidence type="ECO:0000313" key="13">
    <source>
        <dbReference type="Proteomes" id="UP000583266"/>
    </source>
</evidence>
<dbReference type="Gene3D" id="1.25.40.10">
    <property type="entry name" value="Tetratricopeptide repeat domain"/>
    <property type="match status" value="1"/>
</dbReference>
<dbReference type="InterPro" id="IPR011990">
    <property type="entry name" value="TPR-like_helical_dom_sf"/>
</dbReference>
<dbReference type="InterPro" id="IPR036890">
    <property type="entry name" value="HATPase_C_sf"/>
</dbReference>
<dbReference type="InterPro" id="IPR003594">
    <property type="entry name" value="HATPase_dom"/>
</dbReference>
<dbReference type="Gene3D" id="3.30.565.10">
    <property type="entry name" value="Histidine kinase-like ATPase, C-terminal domain"/>
    <property type="match status" value="1"/>
</dbReference>
<comment type="catalytic activity">
    <reaction evidence="1">
        <text>ATP + protein L-histidine = ADP + protein N-phospho-L-histidine.</text>
        <dbReference type="EC" id="2.7.13.3"/>
    </reaction>
</comment>
<dbReference type="SUPFAM" id="SSF48452">
    <property type="entry name" value="TPR-like"/>
    <property type="match status" value="2"/>
</dbReference>
<dbReference type="PROSITE" id="PS50005">
    <property type="entry name" value="TPR"/>
    <property type="match status" value="1"/>
</dbReference>
<keyword evidence="10" id="KW-0472">Membrane</keyword>
<keyword evidence="5" id="KW-0547">Nucleotide-binding</keyword>
<dbReference type="PROSITE" id="PS50109">
    <property type="entry name" value="HIS_KIN"/>
    <property type="match status" value="1"/>
</dbReference>
<accession>A0A848GZD0</accession>
<dbReference type="GO" id="GO:0004673">
    <property type="term" value="F:protein histidine kinase activity"/>
    <property type="evidence" value="ECO:0007669"/>
    <property type="project" value="UniProtKB-EC"/>
</dbReference>
<dbReference type="AlphaFoldDB" id="A0A848GZD0"/>
<evidence type="ECO:0000259" key="11">
    <source>
        <dbReference type="PROSITE" id="PS50109"/>
    </source>
</evidence>
<dbReference type="InterPro" id="IPR005467">
    <property type="entry name" value="His_kinase_dom"/>
</dbReference>
<gene>
    <name evidence="12" type="ORF">HHL17_32360</name>
</gene>
<dbReference type="SMART" id="SM00387">
    <property type="entry name" value="HATPase_c"/>
    <property type="match status" value="1"/>
</dbReference>
<dbReference type="GO" id="GO:0005524">
    <property type="term" value="F:ATP binding"/>
    <property type="evidence" value="ECO:0007669"/>
    <property type="project" value="UniProtKB-KW"/>
</dbReference>
<sequence>MLQFMIDSRRQVLLLLYLLIPAYILAQSDTDTNNARVLLRDGKADTATIARMLRVGEAFLDKPESREEDMNMAFRMADQMEALSRQINYPRGLGLSKLLRAKAFRESGHADQGRASSEKALQLLTQYGTVREKAQAVIELGGTYSNEPKDLPRKIALYQQGADIYLKNGNKLSAAQLKEFIGDLMQLNKDYDGALRVLQEALSIYKENGYQRLQGLYSVIGGAYQGTNNFVQSLRYNLLAVETAEKLNEQGPLMTTIYNRAGLNYYGVQYYDQALDYFDKALAHARHLHDTGTVKALLLNISDALRNRGEYNRSLDTLRSVERLHSAPQAHEIIQIEIGYLRDYIALRALPKATPHYEKLKKLLETGSEIPVFTQAMRLAVIFYLQETGHFRDAAQYLNAYQQHVKEFQGGLVRQAEAALLAFRSDSALGNLSGAIAHFQRYKQLSDSVTSINQSKQLDVLRLQFETERKDKDIELLTQKSTLQEVSLQKEKVFRNVVMGGICMLLLILALLYNRYRLKKKTTSRLEKQQEAINAQNELLKKLVDEKEWLLKEIHHRVKNNLQIIISLLNTQSRYLDNADAIAAIKNSQHRMYAMSLIHQRLYHTDNLGAIDMQWYIRELTGFMEESFDTGPKITFCIDSEVILLDVVQAVPLGLILNEAVSNAIKYAFPGDRNGAVAITFKKDGTQYCLLTITDDGAGLPDNFIPEESPSLGMSLMRGLAEQLEGSFQIKSSPDGVSIQVLFLIRSINQVN</sequence>
<evidence type="ECO:0000313" key="12">
    <source>
        <dbReference type="EMBL" id="NML41923.1"/>
    </source>
</evidence>
<dbReference type="Proteomes" id="UP000583266">
    <property type="component" value="Unassembled WGS sequence"/>
</dbReference>
<evidence type="ECO:0000256" key="1">
    <source>
        <dbReference type="ARBA" id="ARBA00000085"/>
    </source>
</evidence>
<dbReference type="PANTHER" id="PTHR41523">
    <property type="entry name" value="TWO-COMPONENT SYSTEM SENSOR PROTEIN"/>
    <property type="match status" value="1"/>
</dbReference>
<comment type="caution">
    <text evidence="12">The sequence shown here is derived from an EMBL/GenBank/DDBJ whole genome shotgun (WGS) entry which is preliminary data.</text>
</comment>
<dbReference type="PANTHER" id="PTHR41523:SF8">
    <property type="entry name" value="ETHYLENE RESPONSE SENSOR PROTEIN"/>
    <property type="match status" value="1"/>
</dbReference>
<dbReference type="EMBL" id="JABBGC010000004">
    <property type="protein sequence ID" value="NML41923.1"/>
    <property type="molecule type" value="Genomic_DNA"/>
</dbReference>
<feature type="transmembrane region" description="Helical" evidence="10">
    <location>
        <begin position="493"/>
        <end position="513"/>
    </location>
</feature>
<keyword evidence="3" id="KW-0597">Phosphoprotein</keyword>
<evidence type="ECO:0000256" key="10">
    <source>
        <dbReference type="SAM" id="Phobius"/>
    </source>
</evidence>
<dbReference type="InterPro" id="IPR011495">
    <property type="entry name" value="Sig_transdc_His_kin_sub2_dim/P"/>
</dbReference>
<dbReference type="Pfam" id="PF14938">
    <property type="entry name" value="SNAP"/>
    <property type="match status" value="1"/>
</dbReference>
<evidence type="ECO:0000256" key="9">
    <source>
        <dbReference type="SAM" id="Coils"/>
    </source>
</evidence>
<dbReference type="Gene3D" id="3.30.450.20">
    <property type="entry name" value="PAS domain"/>
    <property type="match status" value="1"/>
</dbReference>
<name>A0A848GZD0_9BACT</name>
<keyword evidence="4" id="KW-0808">Transferase</keyword>
<keyword evidence="10" id="KW-1133">Transmembrane helix</keyword>
<proteinExistence type="predicted"/>
<dbReference type="EC" id="2.7.13.3" evidence="2"/>
<dbReference type="SUPFAM" id="SSF55874">
    <property type="entry name" value="ATPase domain of HSP90 chaperone/DNA topoisomerase II/histidine kinase"/>
    <property type="match status" value="1"/>
</dbReference>
<keyword evidence="13" id="KW-1185">Reference proteome</keyword>
<keyword evidence="9" id="KW-0175">Coiled coil</keyword>
<feature type="repeat" description="TPR" evidence="8">
    <location>
        <begin position="255"/>
        <end position="288"/>
    </location>
</feature>
<dbReference type="Pfam" id="PF02518">
    <property type="entry name" value="HATPase_c"/>
    <property type="match status" value="1"/>
</dbReference>
<evidence type="ECO:0000256" key="5">
    <source>
        <dbReference type="ARBA" id="ARBA00022741"/>
    </source>
</evidence>
<feature type="coiled-coil region" evidence="9">
    <location>
        <begin position="519"/>
        <end position="546"/>
    </location>
</feature>
<organism evidence="12 13">
    <name type="scientific">Chitinophaga fulva</name>
    <dbReference type="NCBI Taxonomy" id="2728842"/>
    <lineage>
        <taxon>Bacteria</taxon>
        <taxon>Pseudomonadati</taxon>
        <taxon>Bacteroidota</taxon>
        <taxon>Chitinophagia</taxon>
        <taxon>Chitinophagales</taxon>
        <taxon>Chitinophagaceae</taxon>
        <taxon>Chitinophaga</taxon>
    </lineage>
</organism>
<keyword evidence="8" id="KW-0802">TPR repeat</keyword>
<evidence type="ECO:0000256" key="6">
    <source>
        <dbReference type="ARBA" id="ARBA00022777"/>
    </source>
</evidence>